<dbReference type="Proteomes" id="UP000062973">
    <property type="component" value="Chromosome"/>
</dbReference>
<sequence>MSAGFEADADRLAVSSGDFGNLAERAAAVAERLERALDGAHGAWGDGPVGQAIAASHVPPAEETLAGLRSLSGRLTAFGQTVGAAAGRYHGSEEDAQQAIIDTAQG</sequence>
<evidence type="ECO:0000313" key="2">
    <source>
        <dbReference type="Proteomes" id="UP000062973"/>
    </source>
</evidence>
<keyword evidence="2" id="KW-1185">Reference proteome</keyword>
<dbReference type="EMBL" id="CP009110">
    <property type="protein sequence ID" value="AIJ20985.1"/>
    <property type="molecule type" value="Genomic_DNA"/>
</dbReference>
<gene>
    <name evidence="1" type="ORF">AMETH_0893</name>
</gene>
<protein>
    <recommendedName>
        <fullName evidence="3">PE domain-containing protein</fullName>
    </recommendedName>
</protein>
<organism evidence="1 2">
    <name type="scientific">Amycolatopsis methanolica 239</name>
    <dbReference type="NCBI Taxonomy" id="1068978"/>
    <lineage>
        <taxon>Bacteria</taxon>
        <taxon>Bacillati</taxon>
        <taxon>Actinomycetota</taxon>
        <taxon>Actinomycetes</taxon>
        <taxon>Pseudonocardiales</taxon>
        <taxon>Pseudonocardiaceae</taxon>
        <taxon>Amycolatopsis</taxon>
        <taxon>Amycolatopsis methanolica group</taxon>
    </lineage>
</organism>
<proteinExistence type="predicted"/>
<dbReference type="HOGENOM" id="CLU_142297_2_0_11"/>
<accession>A0A076MQ65</accession>
<dbReference type="Gene3D" id="1.10.287.1060">
    <property type="entry name" value="ESAT-6-like"/>
    <property type="match status" value="1"/>
</dbReference>
<dbReference type="KEGG" id="amq:AMETH_0893"/>
<dbReference type="PATRIC" id="fig|1068978.7.peg.934"/>
<evidence type="ECO:0000313" key="1">
    <source>
        <dbReference type="EMBL" id="AIJ20985.1"/>
    </source>
</evidence>
<name>A0A076MQ65_AMYME</name>
<dbReference type="OrthoDB" id="4562539at2"/>
<dbReference type="STRING" id="1068978.AMETH_0893"/>
<dbReference type="AlphaFoldDB" id="A0A076MQ65"/>
<reference evidence="1 2" key="1">
    <citation type="submission" date="2014-07" db="EMBL/GenBank/DDBJ databases">
        <title>Whole Genome Sequence of the Amycolatopsis methanolica 239.</title>
        <authorList>
            <person name="Tang B."/>
        </authorList>
    </citation>
    <scope>NUCLEOTIDE SEQUENCE [LARGE SCALE GENOMIC DNA]</scope>
    <source>
        <strain evidence="1 2">239</strain>
    </source>
</reference>
<dbReference type="InterPro" id="IPR036689">
    <property type="entry name" value="ESAT-6-like_sf"/>
</dbReference>
<dbReference type="RefSeq" id="WP_017986850.1">
    <property type="nucleotide sequence ID" value="NZ_AQUL01000001.1"/>
</dbReference>
<dbReference type="SUPFAM" id="SSF140453">
    <property type="entry name" value="EsxAB dimer-like"/>
    <property type="match status" value="1"/>
</dbReference>
<evidence type="ECO:0008006" key="3">
    <source>
        <dbReference type="Google" id="ProtNLM"/>
    </source>
</evidence>